<reference evidence="2 4" key="2">
    <citation type="submission" date="2018-08" db="EMBL/GenBank/DDBJ databases">
        <title>Bacillus clarus sp. nov. strain PS00077A.</title>
        <authorList>
            <person name="Mendez Acevedo M."/>
            <person name="Carroll L."/>
            <person name="Mukherjee M."/>
            <person name="Wiedmann M."/>
            <person name="Kovac J."/>
        </authorList>
    </citation>
    <scope>NUCLEOTIDE SEQUENCE [LARGE SCALE GENOMIC DNA]</scope>
    <source>
        <strain evidence="2 4">PS00077A</strain>
    </source>
</reference>
<keyword evidence="4" id="KW-1185">Reference proteome</keyword>
<dbReference type="Proteomes" id="UP000264294">
    <property type="component" value="Unassembled WGS sequence"/>
</dbReference>
<protein>
    <submittedName>
        <fullName evidence="1">Uncharacterized protein</fullName>
    </submittedName>
</protein>
<evidence type="ECO:0000313" key="1">
    <source>
        <dbReference type="EMBL" id="KFN06419.1"/>
    </source>
</evidence>
<dbReference type="RefSeq" id="WP_042978639.1">
    <property type="nucleotide sequence ID" value="NZ_JMQC01000005.1"/>
</dbReference>
<sequence>MANINKKDIEKVLKDFISTVRGKGVSIDKASELVEELITLVPQKRHDEWEALVHHAIEEANNKEGILL</sequence>
<comment type="caution">
    <text evidence="1">The sequence shown here is derived from an EMBL/GenBank/DDBJ whole genome shotgun (WGS) entry which is preliminary data.</text>
</comment>
<gene>
    <name evidence="2" type="ORF">D0U04_29370</name>
    <name evidence="1" type="ORF">DJ93_6090</name>
</gene>
<dbReference type="EMBL" id="JMQC01000005">
    <property type="protein sequence ID" value="KFN06419.1"/>
    <property type="molecule type" value="Genomic_DNA"/>
</dbReference>
<dbReference type="AlphaFoldDB" id="A0A090Z558"/>
<name>A0A090Z558_9BACI</name>
<dbReference type="PATRIC" id="fig|1405.8.peg.39"/>
<evidence type="ECO:0000313" key="4">
    <source>
        <dbReference type="Proteomes" id="UP000264294"/>
    </source>
</evidence>
<evidence type="ECO:0000313" key="2">
    <source>
        <dbReference type="EMBL" id="RFT61950.1"/>
    </source>
</evidence>
<proteinExistence type="predicted"/>
<evidence type="ECO:0000313" key="3">
    <source>
        <dbReference type="Proteomes" id="UP000029389"/>
    </source>
</evidence>
<accession>A0A090Z558</accession>
<reference evidence="1 3" key="1">
    <citation type="submission" date="2014-04" db="EMBL/GenBank/DDBJ databases">
        <authorList>
            <person name="Bishop-Lilly K.A."/>
            <person name="Broomall S.M."/>
            <person name="Chain P.S."/>
            <person name="Chertkov O."/>
            <person name="Coyne S.R."/>
            <person name="Daligault H.E."/>
            <person name="Davenport K.W."/>
            <person name="Erkkila T."/>
            <person name="Frey K.G."/>
            <person name="Gibbons H.S."/>
            <person name="Gu W."/>
            <person name="Jaissle J."/>
            <person name="Johnson S.L."/>
            <person name="Koroleva G.I."/>
            <person name="Ladner J.T."/>
            <person name="Lo C.-C."/>
            <person name="Minogue T.D."/>
            <person name="Munk C."/>
            <person name="Palacios G.F."/>
            <person name="Redden C.L."/>
            <person name="Rosenzweig C.N."/>
            <person name="Scholz M.B."/>
            <person name="Teshima H."/>
            <person name="Xu Y."/>
        </authorList>
    </citation>
    <scope>NUCLEOTIDE SEQUENCE [LARGE SCALE GENOMIC DNA]</scope>
    <source>
        <strain evidence="1 3">BHP</strain>
    </source>
</reference>
<dbReference type="EMBL" id="QVOD01000084">
    <property type="protein sequence ID" value="RFT61950.1"/>
    <property type="molecule type" value="Genomic_DNA"/>
</dbReference>
<dbReference type="Proteomes" id="UP000029389">
    <property type="component" value="Unassembled WGS sequence"/>
</dbReference>
<organism evidence="1 3">
    <name type="scientific">Bacillus clarus</name>
    <dbReference type="NCBI Taxonomy" id="2338372"/>
    <lineage>
        <taxon>Bacteria</taxon>
        <taxon>Bacillati</taxon>
        <taxon>Bacillota</taxon>
        <taxon>Bacilli</taxon>
        <taxon>Bacillales</taxon>
        <taxon>Bacillaceae</taxon>
        <taxon>Bacillus</taxon>
        <taxon>Bacillus cereus group</taxon>
    </lineage>
</organism>